<evidence type="ECO:0000256" key="2">
    <source>
        <dbReference type="ARBA" id="ARBA00022692"/>
    </source>
</evidence>
<dbReference type="PANTHER" id="PTHR15036:SF33">
    <property type="entry name" value="CONTACTIN-ASSOCIATED PROTEIN-LIKE 2"/>
    <property type="match status" value="1"/>
</dbReference>
<evidence type="ECO:0000256" key="4">
    <source>
        <dbReference type="ARBA" id="ARBA00022989"/>
    </source>
</evidence>
<dbReference type="PROSITE" id="PS50022">
    <property type="entry name" value="FA58C_3"/>
    <property type="match status" value="1"/>
</dbReference>
<evidence type="ECO:0000256" key="1">
    <source>
        <dbReference type="ARBA" id="ARBA00004479"/>
    </source>
</evidence>
<sequence length="156" mass="18082">TFKGNNNSEDVVHEDLQHAIVARYIRFIPLYWSQKGRIGVRFELYGCSYWADVISFDGHSIISYRFRSKKMKTLRDVISLKFKTTTRDGVLLYGEGQQGDYILLELRRATMELSINLGRNFKRLKDCVYFISEKTLGMFTTCVASIAFLQEAVKTI</sequence>
<feature type="domain" description="F5/8 type C" evidence="6">
    <location>
        <begin position="1"/>
        <end position="47"/>
    </location>
</feature>
<comment type="caution">
    <text evidence="7">The sequence shown here is derived from an EMBL/GenBank/DDBJ whole genome shotgun (WGS) entry which is preliminary data.</text>
</comment>
<dbReference type="CDD" id="cd00110">
    <property type="entry name" value="LamG"/>
    <property type="match status" value="1"/>
</dbReference>
<organism evidence="7 8">
    <name type="scientific">Characodon lateralis</name>
    <dbReference type="NCBI Taxonomy" id="208331"/>
    <lineage>
        <taxon>Eukaryota</taxon>
        <taxon>Metazoa</taxon>
        <taxon>Chordata</taxon>
        <taxon>Craniata</taxon>
        <taxon>Vertebrata</taxon>
        <taxon>Euteleostomi</taxon>
        <taxon>Actinopterygii</taxon>
        <taxon>Neopterygii</taxon>
        <taxon>Teleostei</taxon>
        <taxon>Neoteleostei</taxon>
        <taxon>Acanthomorphata</taxon>
        <taxon>Ovalentaria</taxon>
        <taxon>Atherinomorphae</taxon>
        <taxon>Cyprinodontiformes</taxon>
        <taxon>Goodeidae</taxon>
        <taxon>Characodon</taxon>
    </lineage>
</organism>
<comment type="subcellular location">
    <subcellularLocation>
        <location evidence="1">Membrane</location>
        <topology evidence="1">Single-pass type I membrane protein</topology>
    </subcellularLocation>
</comment>
<evidence type="ECO:0000313" key="8">
    <source>
        <dbReference type="Proteomes" id="UP001352852"/>
    </source>
</evidence>
<dbReference type="Pfam" id="PF02210">
    <property type="entry name" value="Laminin_G_2"/>
    <property type="match status" value="1"/>
</dbReference>
<evidence type="ECO:0000256" key="5">
    <source>
        <dbReference type="ARBA" id="ARBA00023136"/>
    </source>
</evidence>
<accession>A0ABU7DAE2</accession>
<name>A0ABU7DAE2_9TELE</name>
<dbReference type="InterPro" id="IPR000421">
    <property type="entry name" value="FA58C"/>
</dbReference>
<gene>
    <name evidence="7" type="primary">CNTNAP2_7</name>
    <name evidence="7" type="ORF">CHARACLAT_025830</name>
</gene>
<evidence type="ECO:0000313" key="7">
    <source>
        <dbReference type="EMBL" id="MED6271999.1"/>
    </source>
</evidence>
<evidence type="ECO:0000256" key="3">
    <source>
        <dbReference type="ARBA" id="ARBA00022729"/>
    </source>
</evidence>
<dbReference type="Proteomes" id="UP001352852">
    <property type="component" value="Unassembled WGS sequence"/>
</dbReference>
<evidence type="ECO:0000259" key="6">
    <source>
        <dbReference type="PROSITE" id="PS50022"/>
    </source>
</evidence>
<dbReference type="InterPro" id="IPR013320">
    <property type="entry name" value="ConA-like_dom_sf"/>
</dbReference>
<protein>
    <submittedName>
        <fullName evidence="7">Contactin-associated protein-like 2</fullName>
    </submittedName>
</protein>
<dbReference type="InterPro" id="IPR001791">
    <property type="entry name" value="Laminin_G"/>
</dbReference>
<dbReference type="InterPro" id="IPR050372">
    <property type="entry name" value="Neurexin-related_CASP"/>
</dbReference>
<keyword evidence="3" id="KW-0732">Signal</keyword>
<keyword evidence="2" id="KW-0812">Transmembrane</keyword>
<keyword evidence="5" id="KW-0472">Membrane</keyword>
<dbReference type="Gene3D" id="2.60.120.260">
    <property type="entry name" value="Galactose-binding domain-like"/>
    <property type="match status" value="1"/>
</dbReference>
<proteinExistence type="predicted"/>
<dbReference type="PANTHER" id="PTHR15036">
    <property type="entry name" value="PIKACHURIN-LIKE PROTEIN"/>
    <property type="match status" value="1"/>
</dbReference>
<reference evidence="7 8" key="1">
    <citation type="submission" date="2021-06" db="EMBL/GenBank/DDBJ databases">
        <authorList>
            <person name="Palmer J.M."/>
        </authorList>
    </citation>
    <scope>NUCLEOTIDE SEQUENCE [LARGE SCALE GENOMIC DNA]</scope>
    <source>
        <strain evidence="7 8">CL_MEX2019</strain>
        <tissue evidence="7">Muscle</tissue>
    </source>
</reference>
<dbReference type="SUPFAM" id="SSF49899">
    <property type="entry name" value="Concanavalin A-like lectins/glucanases"/>
    <property type="match status" value="1"/>
</dbReference>
<keyword evidence="4" id="KW-1133">Transmembrane helix</keyword>
<dbReference type="EMBL" id="JAHUTJ010019430">
    <property type="protein sequence ID" value="MED6271999.1"/>
    <property type="molecule type" value="Genomic_DNA"/>
</dbReference>
<keyword evidence="8" id="KW-1185">Reference proteome</keyword>
<dbReference type="Gene3D" id="2.60.120.200">
    <property type="match status" value="1"/>
</dbReference>
<feature type="non-terminal residue" evidence="7">
    <location>
        <position position="1"/>
    </location>
</feature>